<dbReference type="GO" id="GO:0016887">
    <property type="term" value="F:ATP hydrolysis activity"/>
    <property type="evidence" value="ECO:0007669"/>
    <property type="project" value="InterPro"/>
</dbReference>
<proteinExistence type="inferred from homology"/>
<evidence type="ECO:0000256" key="4">
    <source>
        <dbReference type="ARBA" id="ARBA00022840"/>
    </source>
</evidence>
<dbReference type="PROSITE" id="PS00211">
    <property type="entry name" value="ABC_TRANSPORTER_1"/>
    <property type="match status" value="1"/>
</dbReference>
<dbReference type="AlphaFoldDB" id="G7WR52"/>
<evidence type="ECO:0000256" key="6">
    <source>
        <dbReference type="ARBA" id="ARBA00058960"/>
    </source>
</evidence>
<dbReference type="RefSeq" id="WP_014587531.1">
    <property type="nucleotide sequence ID" value="NC_017527.1"/>
</dbReference>
<dbReference type="PANTHER" id="PTHR42734">
    <property type="entry name" value="METAL TRANSPORT SYSTEM ATP-BINDING PROTEIN TM_0124-RELATED"/>
    <property type="match status" value="1"/>
</dbReference>
<dbReference type="STRING" id="1110509.Mhar_1999"/>
<dbReference type="InterPro" id="IPR003439">
    <property type="entry name" value="ABC_transporter-like_ATP-bd"/>
</dbReference>
<organism evidence="11 12">
    <name type="scientific">Methanothrix harundinacea (strain 6Ac)</name>
    <name type="common">Methanosaeta harundinacea</name>
    <dbReference type="NCBI Taxonomy" id="1110509"/>
    <lineage>
        <taxon>Archaea</taxon>
        <taxon>Methanobacteriati</taxon>
        <taxon>Methanobacteriota</taxon>
        <taxon>Stenosarchaea group</taxon>
        <taxon>Methanomicrobia</taxon>
        <taxon>Methanotrichales</taxon>
        <taxon>Methanotrichaceae</taxon>
        <taxon>Methanothrix</taxon>
    </lineage>
</organism>
<dbReference type="SUPFAM" id="SSF52540">
    <property type="entry name" value="P-loop containing nucleoside triphosphate hydrolases"/>
    <property type="match status" value="1"/>
</dbReference>
<keyword evidence="2" id="KW-0813">Transport</keyword>
<comment type="function">
    <text evidence="6">Required for corrinoid utilization. Probably part of the ABC transporter complex BtuCDF involved in cobalamin (vitamin B12) import. Probably responsible for energy coupling to the transport system.</text>
</comment>
<evidence type="ECO:0000256" key="1">
    <source>
        <dbReference type="ARBA" id="ARBA00005417"/>
    </source>
</evidence>
<feature type="domain" description="ABC transporter" evidence="10">
    <location>
        <begin position="7"/>
        <end position="238"/>
    </location>
</feature>
<dbReference type="Gene3D" id="3.40.50.300">
    <property type="entry name" value="P-loop containing nucleotide triphosphate hydrolases"/>
    <property type="match status" value="1"/>
</dbReference>
<gene>
    <name evidence="11" type="ordered locus">Mhar_1999</name>
</gene>
<comment type="similarity">
    <text evidence="1">Belongs to the ABC transporter superfamily.</text>
</comment>
<dbReference type="InterPro" id="IPR027417">
    <property type="entry name" value="P-loop_NTPase"/>
</dbReference>
<dbReference type="GO" id="GO:0015420">
    <property type="term" value="F:ABC-type vitamin B12 transporter activity"/>
    <property type="evidence" value="ECO:0007669"/>
    <property type="project" value="UniProtKB-EC"/>
</dbReference>
<dbReference type="InterPro" id="IPR017871">
    <property type="entry name" value="ABC_transporter-like_CS"/>
</dbReference>
<dbReference type="EMBL" id="CP003117">
    <property type="protein sequence ID" value="AET65355.1"/>
    <property type="molecule type" value="Genomic_DNA"/>
</dbReference>
<dbReference type="Pfam" id="PF00005">
    <property type="entry name" value="ABC_tran"/>
    <property type="match status" value="1"/>
</dbReference>
<keyword evidence="12" id="KW-1185">Reference proteome</keyword>
<dbReference type="SMART" id="SM00382">
    <property type="entry name" value="AAA"/>
    <property type="match status" value="1"/>
</dbReference>
<dbReference type="PATRIC" id="fig|1110509.7.peg.2219"/>
<dbReference type="CDD" id="cd03235">
    <property type="entry name" value="ABC_Metallic_Cations"/>
    <property type="match status" value="1"/>
</dbReference>
<dbReference type="OrthoDB" id="10909at2157"/>
<dbReference type="GO" id="GO:0005524">
    <property type="term" value="F:ATP binding"/>
    <property type="evidence" value="ECO:0007669"/>
    <property type="project" value="UniProtKB-KW"/>
</dbReference>
<dbReference type="KEGG" id="mhi:Mhar_1999"/>
<dbReference type="Proteomes" id="UP000005877">
    <property type="component" value="Chromosome"/>
</dbReference>
<dbReference type="FunFam" id="3.40.50.300:FF:000134">
    <property type="entry name" value="Iron-enterobactin ABC transporter ATP-binding protein"/>
    <property type="match status" value="1"/>
</dbReference>
<accession>G7WR52</accession>
<dbReference type="PANTHER" id="PTHR42734:SF17">
    <property type="entry name" value="METAL TRANSPORT SYSTEM ATP-BINDING PROTEIN TM_0124-RELATED"/>
    <property type="match status" value="1"/>
</dbReference>
<evidence type="ECO:0000256" key="5">
    <source>
        <dbReference type="ARBA" id="ARBA00050590"/>
    </source>
</evidence>
<keyword evidence="4 11" id="KW-0067">ATP-binding</keyword>
<evidence type="ECO:0000259" key="10">
    <source>
        <dbReference type="PROSITE" id="PS50893"/>
    </source>
</evidence>
<reference evidence="11 12" key="1">
    <citation type="journal article" date="2012" name="PLoS ONE">
        <title>The genome characteristics and predicted function of methyl-group oxidation pathway in the obligate aceticlastic methanogens, Methanosaeta spp.</title>
        <authorList>
            <person name="Zhu J."/>
            <person name="Zheng H."/>
            <person name="Ai G."/>
            <person name="Zhang G."/>
            <person name="Liu D."/>
            <person name="Liu X."/>
            <person name="Dong X."/>
        </authorList>
    </citation>
    <scope>NUCLEOTIDE SEQUENCE [LARGE SCALE GENOMIC DNA]</scope>
    <source>
        <strain evidence="11 12">6Ac</strain>
    </source>
</reference>
<evidence type="ECO:0000256" key="7">
    <source>
        <dbReference type="ARBA" id="ARBA00066387"/>
    </source>
</evidence>
<evidence type="ECO:0000256" key="9">
    <source>
        <dbReference type="ARBA" id="ARBA00077139"/>
    </source>
</evidence>
<dbReference type="InterPro" id="IPR050153">
    <property type="entry name" value="Metal_Ion_Import_ABC"/>
</dbReference>
<dbReference type="InterPro" id="IPR003593">
    <property type="entry name" value="AAA+_ATPase"/>
</dbReference>
<evidence type="ECO:0000256" key="2">
    <source>
        <dbReference type="ARBA" id="ARBA00022448"/>
    </source>
</evidence>
<evidence type="ECO:0000313" key="11">
    <source>
        <dbReference type="EMBL" id="AET65355.1"/>
    </source>
</evidence>
<evidence type="ECO:0000313" key="12">
    <source>
        <dbReference type="Proteomes" id="UP000005877"/>
    </source>
</evidence>
<evidence type="ECO:0000256" key="8">
    <source>
        <dbReference type="ARBA" id="ARBA00073649"/>
    </source>
</evidence>
<keyword evidence="3" id="KW-0547">Nucleotide-binding</keyword>
<sequence length="251" mass="27890">MAGADPVSIQNLWVRLDGRTVLEEVNLEVKEGDFLGLIGPNGGGKTTLLRAILGLVKPSRGRVAVFGMSPEAARCRVGYLPQKSLFDQRFPIRALEVVLMGRRGRMGLFDHYSSEDREAALSALKAVGMLDLKDREIGALSGGQQQRVFVARALVSEPDLLLLDEPATGIDSARRREFYELLGDLNENMTIIMVSHDISAVSTYVKKIACVSRRLFYHSSKELFAEEIEEAYQCPVEMIAHGIPHRVLREH</sequence>
<comment type="catalytic activity">
    <reaction evidence="5">
        <text>an R-cob(III)alamin(out) + ATP + H2O = an R-cob(III)alamin(in) + ADP + phosphate + H(+)</text>
        <dbReference type="Rhea" id="RHEA:17873"/>
        <dbReference type="ChEBI" id="CHEBI:15377"/>
        <dbReference type="ChEBI" id="CHEBI:15378"/>
        <dbReference type="ChEBI" id="CHEBI:30616"/>
        <dbReference type="ChEBI" id="CHEBI:43474"/>
        <dbReference type="ChEBI" id="CHEBI:140785"/>
        <dbReference type="ChEBI" id="CHEBI:456216"/>
        <dbReference type="EC" id="7.6.2.8"/>
    </reaction>
</comment>
<protein>
    <recommendedName>
        <fullName evidence="8">Cobalamin import ATP-binding protein BtuD</fullName>
        <ecNumber evidence="7">7.6.2.8</ecNumber>
    </recommendedName>
    <alternativeName>
        <fullName evidence="9">Vitamin B12-transporting ATPase</fullName>
    </alternativeName>
</protein>
<dbReference type="EC" id="7.6.2.8" evidence="7"/>
<dbReference type="GeneID" id="12511172"/>
<dbReference type="PROSITE" id="PS50893">
    <property type="entry name" value="ABC_TRANSPORTER_2"/>
    <property type="match status" value="1"/>
</dbReference>
<dbReference type="HOGENOM" id="CLU_000604_1_11_2"/>
<evidence type="ECO:0000256" key="3">
    <source>
        <dbReference type="ARBA" id="ARBA00022741"/>
    </source>
</evidence>
<name>G7WR52_METH6</name>